<dbReference type="Proteomes" id="UP001500067">
    <property type="component" value="Unassembled WGS sequence"/>
</dbReference>
<evidence type="ECO:0000313" key="2">
    <source>
        <dbReference type="EMBL" id="GAA4469359.1"/>
    </source>
</evidence>
<evidence type="ECO:0000313" key="3">
    <source>
        <dbReference type="Proteomes" id="UP001500067"/>
    </source>
</evidence>
<feature type="chain" id="PRO_5045670823" evidence="1">
    <location>
        <begin position="20"/>
        <end position="138"/>
    </location>
</feature>
<evidence type="ECO:0000256" key="1">
    <source>
        <dbReference type="SAM" id="SignalP"/>
    </source>
</evidence>
<sequence length="138" mass="15188">MKTILLLTTLSLFAFAASAQQEVWDASHNVKGYINKDGTVHDPLHNLRCTFQQGGRILDVHGSTIGYIVNEYELQDASHTIKGYIHQNGIVENAAHTQIGRINIDGSGPVKDGAGNVIGYLDSTEPMWAAAYFFLLHY</sequence>
<dbReference type="Pfam" id="PF21785">
    <property type="entry name" value="Bflower_2"/>
    <property type="match status" value="1"/>
</dbReference>
<organism evidence="2 3">
    <name type="scientific">Nemorincola caseinilytica</name>
    <dbReference type="NCBI Taxonomy" id="2054315"/>
    <lineage>
        <taxon>Bacteria</taxon>
        <taxon>Pseudomonadati</taxon>
        <taxon>Bacteroidota</taxon>
        <taxon>Chitinophagia</taxon>
        <taxon>Chitinophagales</taxon>
        <taxon>Chitinophagaceae</taxon>
        <taxon>Nemorincola</taxon>
    </lineage>
</organism>
<name>A0ABP8NLM7_9BACT</name>
<gene>
    <name evidence="2" type="ORF">GCM10023093_28710</name>
</gene>
<accession>A0ABP8NLM7</accession>
<protein>
    <submittedName>
        <fullName evidence="2">Uncharacterized protein</fullName>
    </submittedName>
</protein>
<comment type="caution">
    <text evidence="2">The sequence shown here is derived from an EMBL/GenBank/DDBJ whole genome shotgun (WGS) entry which is preliminary data.</text>
</comment>
<dbReference type="RefSeq" id="WP_345084645.1">
    <property type="nucleotide sequence ID" value="NZ_BAABFA010000023.1"/>
</dbReference>
<feature type="signal peptide" evidence="1">
    <location>
        <begin position="1"/>
        <end position="19"/>
    </location>
</feature>
<keyword evidence="3" id="KW-1185">Reference proteome</keyword>
<reference evidence="3" key="1">
    <citation type="journal article" date="2019" name="Int. J. Syst. Evol. Microbiol.">
        <title>The Global Catalogue of Microorganisms (GCM) 10K type strain sequencing project: providing services to taxonomists for standard genome sequencing and annotation.</title>
        <authorList>
            <consortium name="The Broad Institute Genomics Platform"/>
            <consortium name="The Broad Institute Genome Sequencing Center for Infectious Disease"/>
            <person name="Wu L."/>
            <person name="Ma J."/>
        </authorList>
    </citation>
    <scope>NUCLEOTIDE SEQUENCE [LARGE SCALE GENOMIC DNA]</scope>
    <source>
        <strain evidence="3">JCM 32105</strain>
    </source>
</reference>
<proteinExistence type="predicted"/>
<dbReference type="EMBL" id="BAABFA010000023">
    <property type="protein sequence ID" value="GAA4469359.1"/>
    <property type="molecule type" value="Genomic_DNA"/>
</dbReference>
<dbReference type="InterPro" id="IPR048910">
    <property type="entry name" value="Bflower_2"/>
</dbReference>
<keyword evidence="1" id="KW-0732">Signal</keyword>